<name>A0A3M8FDP3_9ACTN</name>
<proteinExistence type="predicted"/>
<reference evidence="2 3" key="1">
    <citation type="journal article" date="2014" name="Genome Announc.">
        <title>Draft Genome Sequence of Streptomyces fradiae ATCC 19609, a Strain Highly Sensitive to Antibiotics.</title>
        <authorList>
            <person name="Bekker O.B."/>
            <person name="Klimina K.M."/>
            <person name="Vatlin A.A."/>
            <person name="Zakharevich N.V."/>
            <person name="Kasianov A.S."/>
            <person name="Danilenko V.N."/>
        </authorList>
    </citation>
    <scope>NUCLEOTIDE SEQUENCE [LARGE SCALE GENOMIC DNA]</scope>
    <source>
        <strain evidence="2 3">ATCC 19609</strain>
    </source>
</reference>
<comment type="caution">
    <text evidence="2">The sequence shown here is derived from an EMBL/GenBank/DDBJ whole genome shotgun (WGS) entry which is preliminary data.</text>
</comment>
<organism evidence="2 3">
    <name type="scientific">Streptomyces xinghaiensis</name>
    <dbReference type="NCBI Taxonomy" id="1038928"/>
    <lineage>
        <taxon>Bacteria</taxon>
        <taxon>Bacillati</taxon>
        <taxon>Actinomycetota</taxon>
        <taxon>Actinomycetes</taxon>
        <taxon>Kitasatosporales</taxon>
        <taxon>Streptomycetaceae</taxon>
        <taxon>Streptomyces</taxon>
    </lineage>
</organism>
<dbReference type="AlphaFoldDB" id="A0A3M8FDP3"/>
<feature type="compositionally biased region" description="Low complexity" evidence="1">
    <location>
        <begin position="74"/>
        <end position="93"/>
    </location>
</feature>
<dbReference type="EMBL" id="JNAD02000001">
    <property type="protein sequence ID" value="RKM98988.1"/>
    <property type="molecule type" value="Genomic_DNA"/>
</dbReference>
<dbReference type="Proteomes" id="UP000028058">
    <property type="component" value="Unassembled WGS sequence"/>
</dbReference>
<evidence type="ECO:0000256" key="1">
    <source>
        <dbReference type="SAM" id="MobiDB-lite"/>
    </source>
</evidence>
<feature type="compositionally biased region" description="Pro residues" evidence="1">
    <location>
        <begin position="30"/>
        <end position="42"/>
    </location>
</feature>
<feature type="region of interest" description="Disordered" evidence="1">
    <location>
        <begin position="1"/>
        <end position="107"/>
    </location>
</feature>
<sequence>MVPAFARAGLSAEAGSGPAAEAAGPYGGNPLPPSSGPRPPSPSRGSPEAVVPDGSPPAGRGDGRVDGSWGGGAESPAAEAARPAQSQPRPSARVRSSPQTGQRCAVT</sequence>
<feature type="compositionally biased region" description="Polar residues" evidence="1">
    <location>
        <begin position="94"/>
        <end position="107"/>
    </location>
</feature>
<protein>
    <submittedName>
        <fullName evidence="2">Uncharacterized protein</fullName>
    </submittedName>
</protein>
<accession>A0A3M8FDP3</accession>
<keyword evidence="3" id="KW-1185">Reference proteome</keyword>
<gene>
    <name evidence="2" type="ORF">SFRA_001815</name>
</gene>
<feature type="compositionally biased region" description="Low complexity" evidence="1">
    <location>
        <begin position="8"/>
        <end position="24"/>
    </location>
</feature>
<evidence type="ECO:0000313" key="2">
    <source>
        <dbReference type="EMBL" id="RKM98988.1"/>
    </source>
</evidence>
<evidence type="ECO:0000313" key="3">
    <source>
        <dbReference type="Proteomes" id="UP000028058"/>
    </source>
</evidence>